<protein>
    <submittedName>
        <fullName evidence="3">Uncharacterized protein</fullName>
    </submittedName>
</protein>
<accession>A0A1G2L7X6</accession>
<evidence type="ECO:0000313" key="3">
    <source>
        <dbReference type="EMBL" id="OHA07753.1"/>
    </source>
</evidence>
<dbReference type="Proteomes" id="UP000177982">
    <property type="component" value="Unassembled WGS sequence"/>
</dbReference>
<keyword evidence="2" id="KW-1133">Transmembrane helix</keyword>
<feature type="region of interest" description="Disordered" evidence="1">
    <location>
        <begin position="170"/>
        <end position="190"/>
    </location>
</feature>
<comment type="caution">
    <text evidence="3">The sequence shown here is derived from an EMBL/GenBank/DDBJ whole genome shotgun (WGS) entry which is preliminary data.</text>
</comment>
<keyword evidence="2" id="KW-0472">Membrane</keyword>
<dbReference type="EMBL" id="MHQO01000004">
    <property type="protein sequence ID" value="OHA07753.1"/>
    <property type="molecule type" value="Genomic_DNA"/>
</dbReference>
<keyword evidence="2" id="KW-0812">Transmembrane</keyword>
<name>A0A1G2L7X6_9BACT</name>
<evidence type="ECO:0000256" key="2">
    <source>
        <dbReference type="SAM" id="Phobius"/>
    </source>
</evidence>
<evidence type="ECO:0000313" key="4">
    <source>
        <dbReference type="Proteomes" id="UP000177982"/>
    </source>
</evidence>
<proteinExistence type="predicted"/>
<evidence type="ECO:0000256" key="1">
    <source>
        <dbReference type="SAM" id="MobiDB-lite"/>
    </source>
</evidence>
<feature type="transmembrane region" description="Helical" evidence="2">
    <location>
        <begin position="12"/>
        <end position="34"/>
    </location>
</feature>
<dbReference type="AlphaFoldDB" id="A0A1G2L7X6"/>
<organism evidence="3 4">
    <name type="scientific">Candidatus Sungbacteria bacterium RIFCSPLOWO2_01_FULL_47_10</name>
    <dbReference type="NCBI Taxonomy" id="1802276"/>
    <lineage>
        <taxon>Bacteria</taxon>
        <taxon>Candidatus Sungiibacteriota</taxon>
    </lineage>
</organism>
<reference evidence="3 4" key="1">
    <citation type="journal article" date="2016" name="Nat. Commun.">
        <title>Thousands of microbial genomes shed light on interconnected biogeochemical processes in an aquifer system.</title>
        <authorList>
            <person name="Anantharaman K."/>
            <person name="Brown C.T."/>
            <person name="Hug L.A."/>
            <person name="Sharon I."/>
            <person name="Castelle C.J."/>
            <person name="Probst A.J."/>
            <person name="Thomas B.C."/>
            <person name="Singh A."/>
            <person name="Wilkins M.J."/>
            <person name="Karaoz U."/>
            <person name="Brodie E.L."/>
            <person name="Williams K.H."/>
            <person name="Hubbard S.S."/>
            <person name="Banfield J.F."/>
        </authorList>
    </citation>
    <scope>NUCLEOTIDE SEQUENCE [LARGE SCALE GENOMIC DNA]</scope>
</reference>
<gene>
    <name evidence="3" type="ORF">A2934_00315</name>
</gene>
<sequence length="403" mass="41837">MKKNELTLFINSYAFLAAAIIVAILIWSLGLPFWPELNLGRAANLTNVTDTLSTSNIGVVSNHTFRFTLADIIDANSSTTIVIDFSGAFKSTSSPAFAATDASDYDIATHAGPQADYTVYASGGCLEDALGGPAAFEISSITSGNAFTFTHCRGTNGLATDTVVSIEIGSNATSSGTGDSQLVNPSDSGSREITISAGGDSAKLRVAIIEDVAVTASVDTSLTFTVSGLATSTDVNGVSTTGETTATEMNFSNLALTTQYTLGQQLAVATNAVNGFVVTVHADQDFQSNSGATIDFFRDGARNTTPAAWATPSNILDSSNTYGHWGVTSEDSDLNGDEFGASLFAGDFYSTTTRQVFSHTGPADGTAVDKGLTQVAYSVEIAALQEAADDYTANLIYVATPTF</sequence>